<proteinExistence type="predicted"/>
<name>A0A2T0UBS8_9SPHI</name>
<accession>A0A2T0UBS8</accession>
<evidence type="ECO:0000313" key="2">
    <source>
        <dbReference type="Proteomes" id="UP000238034"/>
    </source>
</evidence>
<dbReference type="EMBL" id="PVTH01000001">
    <property type="protein sequence ID" value="PRY55267.1"/>
    <property type="molecule type" value="Genomic_DNA"/>
</dbReference>
<reference evidence="1 2" key="1">
    <citation type="submission" date="2018-03" db="EMBL/GenBank/DDBJ databases">
        <title>Genomic Encyclopedia of Type Strains, Phase III (KMG-III): the genomes of soil and plant-associated and newly described type strains.</title>
        <authorList>
            <person name="Whitman W."/>
        </authorList>
    </citation>
    <scope>NUCLEOTIDE SEQUENCE [LARGE SCALE GENOMIC DNA]</scope>
    <source>
        <strain evidence="1 2">CGMCC 1.9313</strain>
    </source>
</reference>
<dbReference type="Proteomes" id="UP000238034">
    <property type="component" value="Unassembled WGS sequence"/>
</dbReference>
<protein>
    <submittedName>
        <fullName evidence="1">Uncharacterized protein</fullName>
    </submittedName>
</protein>
<sequence>MNTEKSYRDALIDALIVIEDNYQRLLVLGMELIMYEDKRNGLVPFEDGDEIPVYVDVFEASDIPAVRTVGQAILLIREISFSLRNINKFSNEEIVDRQPLLDCFGEPEHEMSTDEEISFEEFKSGIYVSFSDIMFFCNSSAYWMIHGKDGGEELHHDFFFPTEETYALLSSKDCNVKLLVDLSRYLDGHRDQVWND</sequence>
<organism evidence="1 2">
    <name type="scientific">Arcticibacter pallidicorallinus</name>
    <dbReference type="NCBI Taxonomy" id="1259464"/>
    <lineage>
        <taxon>Bacteria</taxon>
        <taxon>Pseudomonadati</taxon>
        <taxon>Bacteroidota</taxon>
        <taxon>Sphingobacteriia</taxon>
        <taxon>Sphingobacteriales</taxon>
        <taxon>Sphingobacteriaceae</taxon>
        <taxon>Arcticibacter</taxon>
    </lineage>
</organism>
<dbReference type="RefSeq" id="WP_106290551.1">
    <property type="nucleotide sequence ID" value="NZ_PVTH01000001.1"/>
</dbReference>
<gene>
    <name evidence="1" type="ORF">B0I27_101236</name>
</gene>
<comment type="caution">
    <text evidence="1">The sequence shown here is derived from an EMBL/GenBank/DDBJ whole genome shotgun (WGS) entry which is preliminary data.</text>
</comment>
<evidence type="ECO:0000313" key="1">
    <source>
        <dbReference type="EMBL" id="PRY55267.1"/>
    </source>
</evidence>
<keyword evidence="2" id="KW-1185">Reference proteome</keyword>
<dbReference type="AlphaFoldDB" id="A0A2T0UBS8"/>